<reference evidence="1" key="1">
    <citation type="journal article" date="2014" name="Front. Microbiol.">
        <title>High frequency of phylogenetically diverse reductive dehalogenase-homologous genes in deep subseafloor sedimentary metagenomes.</title>
        <authorList>
            <person name="Kawai M."/>
            <person name="Futagami T."/>
            <person name="Toyoda A."/>
            <person name="Takaki Y."/>
            <person name="Nishi S."/>
            <person name="Hori S."/>
            <person name="Arai W."/>
            <person name="Tsubouchi T."/>
            <person name="Morono Y."/>
            <person name="Uchiyama I."/>
            <person name="Ito T."/>
            <person name="Fujiyama A."/>
            <person name="Inagaki F."/>
            <person name="Takami H."/>
        </authorList>
    </citation>
    <scope>NUCLEOTIDE SEQUENCE</scope>
    <source>
        <strain evidence="1">Expedition CK06-06</strain>
    </source>
</reference>
<name>X1TDF4_9ZZZZ</name>
<feature type="non-terminal residue" evidence="1">
    <location>
        <position position="35"/>
    </location>
</feature>
<dbReference type="EMBL" id="BARW01031449">
    <property type="protein sequence ID" value="GAJ03353.1"/>
    <property type="molecule type" value="Genomic_DNA"/>
</dbReference>
<gene>
    <name evidence="1" type="ORF">S12H4_50019</name>
</gene>
<accession>X1TDF4</accession>
<sequence length="35" mass="3832">MPEGPFSEQTLRFPDSAVALTFDDVLIRPGPSEVL</sequence>
<dbReference type="AlphaFoldDB" id="X1TDF4"/>
<proteinExistence type="predicted"/>
<evidence type="ECO:0000313" key="1">
    <source>
        <dbReference type="EMBL" id="GAJ03353.1"/>
    </source>
</evidence>
<comment type="caution">
    <text evidence="1">The sequence shown here is derived from an EMBL/GenBank/DDBJ whole genome shotgun (WGS) entry which is preliminary data.</text>
</comment>
<organism evidence="1">
    <name type="scientific">marine sediment metagenome</name>
    <dbReference type="NCBI Taxonomy" id="412755"/>
    <lineage>
        <taxon>unclassified sequences</taxon>
        <taxon>metagenomes</taxon>
        <taxon>ecological metagenomes</taxon>
    </lineage>
</organism>
<protein>
    <submittedName>
        <fullName evidence="1">Uncharacterized protein</fullName>
    </submittedName>
</protein>